<keyword evidence="1" id="KW-1133">Transmembrane helix</keyword>
<keyword evidence="4" id="KW-1185">Reference proteome</keyword>
<name>A0ABS6SCG1_9SPHN</name>
<comment type="caution">
    <text evidence="3">The sequence shown here is derived from an EMBL/GenBank/DDBJ whole genome shotgun (WGS) entry which is preliminary data.</text>
</comment>
<evidence type="ECO:0000256" key="2">
    <source>
        <dbReference type="SAM" id="SignalP"/>
    </source>
</evidence>
<feature type="chain" id="PRO_5046229539" evidence="2">
    <location>
        <begin position="26"/>
        <end position="364"/>
    </location>
</feature>
<accession>A0ABS6SCG1</accession>
<reference evidence="3 4" key="1">
    <citation type="submission" date="2021-04" db="EMBL/GenBank/DDBJ databases">
        <authorList>
            <person name="Pira H."/>
            <person name="Risdian C."/>
            <person name="Wink J."/>
        </authorList>
    </citation>
    <scope>NUCLEOTIDE SEQUENCE [LARGE SCALE GENOMIC DNA]</scope>
    <source>
        <strain evidence="3 4">WHA3</strain>
    </source>
</reference>
<sequence>MTNGYKTSIVMAAAALAFQSGSALASVVTTTQLDTNIVPRSGDAPSVSAPGATNVDDITIADTQGFGTSFGNAQASVSQDENGTISYINHSAAAGDGTTSRSSTLIRQTITNNSGAAQDVRIKPLVFGGGAALYIPDMLGDTCRDGRIVTCAASTRDFDGGGSLSIFAAGLRAEATVDFTIRVNGAEIFTFDLFAAFAENDNNGISLFTRSDDLNKFNGGEAFLNYDANTVLFSWQDTLLDIFAGTLGVGDTFDIEVESNVTSKSSDICLNDGQDSCMAAIATFSDPLGGGGIAGGGGFSALSQGLSPRSLPDPQVFFRAAGDPNAPEILQNPPGMQDVPAPGALALFGIAALGLGLMRRRAAV</sequence>
<dbReference type="NCBIfam" id="TIGR02595">
    <property type="entry name" value="PEP_CTERM"/>
    <property type="match status" value="1"/>
</dbReference>
<keyword evidence="1" id="KW-0812">Transmembrane</keyword>
<evidence type="ECO:0000256" key="1">
    <source>
        <dbReference type="SAM" id="Phobius"/>
    </source>
</evidence>
<feature type="transmembrane region" description="Helical" evidence="1">
    <location>
        <begin position="339"/>
        <end position="358"/>
    </location>
</feature>
<dbReference type="InterPro" id="IPR013424">
    <property type="entry name" value="Ice-binding_C"/>
</dbReference>
<dbReference type="Proteomes" id="UP000722336">
    <property type="component" value="Unassembled WGS sequence"/>
</dbReference>
<dbReference type="RefSeq" id="WP_218444553.1">
    <property type="nucleotide sequence ID" value="NZ_JAGSPA010000001.1"/>
</dbReference>
<protein>
    <submittedName>
        <fullName evidence="3">PEP-CTERM sorting domain-containing protein</fullName>
    </submittedName>
</protein>
<keyword evidence="1" id="KW-0472">Membrane</keyword>
<keyword evidence="2" id="KW-0732">Signal</keyword>
<proteinExistence type="predicted"/>
<dbReference type="EMBL" id="JAGSPA010000001">
    <property type="protein sequence ID" value="MBV7256108.1"/>
    <property type="molecule type" value="Genomic_DNA"/>
</dbReference>
<evidence type="ECO:0000313" key="4">
    <source>
        <dbReference type="Proteomes" id="UP000722336"/>
    </source>
</evidence>
<gene>
    <name evidence="3" type="ORF">KCG44_04835</name>
</gene>
<evidence type="ECO:0000313" key="3">
    <source>
        <dbReference type="EMBL" id="MBV7256108.1"/>
    </source>
</evidence>
<organism evidence="3 4">
    <name type="scientific">Pacificimonas pallii</name>
    <dbReference type="NCBI Taxonomy" id="2827236"/>
    <lineage>
        <taxon>Bacteria</taxon>
        <taxon>Pseudomonadati</taxon>
        <taxon>Pseudomonadota</taxon>
        <taxon>Alphaproteobacteria</taxon>
        <taxon>Sphingomonadales</taxon>
        <taxon>Sphingosinicellaceae</taxon>
        <taxon>Pacificimonas</taxon>
    </lineage>
</organism>
<feature type="signal peptide" evidence="2">
    <location>
        <begin position="1"/>
        <end position="25"/>
    </location>
</feature>